<accession>A0ABD3N6Z3</accession>
<evidence type="ECO:0000313" key="4">
    <source>
        <dbReference type="Proteomes" id="UP001530400"/>
    </source>
</evidence>
<feature type="chain" id="PRO_5044790585" evidence="2">
    <location>
        <begin position="19"/>
        <end position="486"/>
    </location>
</feature>
<name>A0ABD3N6Z3_9STRA</name>
<sequence>MKLIIIGILVGFVTPSNGFAPAILQLAQKYDRNINRYGLSNVNDYFNSFNNNGNDAKKDQPKSKEAGQGSAYAQTNDYFASFNKPRTDDTNTDRTEKWHGNDNFGLNNYSSDKRKAADEEEKFIPKSYQPQHMTTLEIEEYNNARLCPKMLLTQCAIQSFCYLLEECRDPHSGKWLEEFLQVEGLKNYHGNGAFNITKYPTWDRVLLDVIHQPNEKMIVSAKRRGRGHGGWSKNNPYLQERWVEFHIDILPAYLVQRLLPVREQLSNEFERDLGIIQTVDGMVMESYFNRIRSESPSDSYSQPAFERISSHILANHTEFQEGAPSPLRRGNFDLLYSLSTHAAAHDLLRQLRDDSQGDVATYEWFKNFYTERVSEYFDGDQAFGRADDFIDALLRTPPSFVELHDTRKPDLVEPLHLAERIISIRSEICDEWKHVMREVKADHLRLHDIIVRVMMGKAFESSESDRGIEIIEEKKWEISDDIGAFE</sequence>
<feature type="compositionally biased region" description="Basic and acidic residues" evidence="1">
    <location>
        <begin position="55"/>
        <end position="65"/>
    </location>
</feature>
<keyword evidence="2" id="KW-0732">Signal</keyword>
<protein>
    <submittedName>
        <fullName evidence="3">Uncharacterized protein</fullName>
    </submittedName>
</protein>
<evidence type="ECO:0000256" key="2">
    <source>
        <dbReference type="SAM" id="SignalP"/>
    </source>
</evidence>
<proteinExistence type="predicted"/>
<dbReference type="AlphaFoldDB" id="A0ABD3N6Z3"/>
<feature type="signal peptide" evidence="2">
    <location>
        <begin position="1"/>
        <end position="18"/>
    </location>
</feature>
<gene>
    <name evidence="3" type="ORF">ACHAWO_013495</name>
</gene>
<dbReference type="SUPFAM" id="SSF158615">
    <property type="entry name" value="RbcX-like"/>
    <property type="match status" value="1"/>
</dbReference>
<comment type="caution">
    <text evidence="3">The sequence shown here is derived from an EMBL/GenBank/DDBJ whole genome shotgun (WGS) entry which is preliminary data.</text>
</comment>
<keyword evidence="4" id="KW-1185">Reference proteome</keyword>
<feature type="compositionally biased region" description="Basic and acidic residues" evidence="1">
    <location>
        <begin position="85"/>
        <end position="100"/>
    </location>
</feature>
<dbReference type="Proteomes" id="UP001530400">
    <property type="component" value="Unassembled WGS sequence"/>
</dbReference>
<evidence type="ECO:0000313" key="3">
    <source>
        <dbReference type="EMBL" id="KAL3771128.1"/>
    </source>
</evidence>
<organism evidence="3 4">
    <name type="scientific">Cyclotella atomus</name>
    <dbReference type="NCBI Taxonomy" id="382360"/>
    <lineage>
        <taxon>Eukaryota</taxon>
        <taxon>Sar</taxon>
        <taxon>Stramenopiles</taxon>
        <taxon>Ochrophyta</taxon>
        <taxon>Bacillariophyta</taxon>
        <taxon>Coscinodiscophyceae</taxon>
        <taxon>Thalassiosirophycidae</taxon>
        <taxon>Stephanodiscales</taxon>
        <taxon>Stephanodiscaceae</taxon>
        <taxon>Cyclotella</taxon>
    </lineage>
</organism>
<dbReference type="EMBL" id="JALLPJ020001293">
    <property type="protein sequence ID" value="KAL3771128.1"/>
    <property type="molecule type" value="Genomic_DNA"/>
</dbReference>
<evidence type="ECO:0000256" key="1">
    <source>
        <dbReference type="SAM" id="MobiDB-lite"/>
    </source>
</evidence>
<feature type="region of interest" description="Disordered" evidence="1">
    <location>
        <begin position="50"/>
        <end position="111"/>
    </location>
</feature>
<dbReference type="InterPro" id="IPR038052">
    <property type="entry name" value="Chaperonin_RbcX_sf"/>
</dbReference>
<reference evidence="3 4" key="1">
    <citation type="submission" date="2024-10" db="EMBL/GenBank/DDBJ databases">
        <title>Updated reference genomes for cyclostephanoid diatoms.</title>
        <authorList>
            <person name="Roberts W.R."/>
            <person name="Alverson A.J."/>
        </authorList>
    </citation>
    <scope>NUCLEOTIDE SEQUENCE [LARGE SCALE GENOMIC DNA]</scope>
    <source>
        <strain evidence="3 4">AJA010-31</strain>
    </source>
</reference>